<sequence>MSWFQKAYYKHPHVIEPLTSTATLLSLQLRQWNTTTSHWPDPPCHVHPTPLCFVLLPSALLAGSTNLPPRPLHVIASHPPCAVSTCWSRCCFASFMMVHLEHMQNEASMVKLR</sequence>
<evidence type="ECO:0000313" key="2">
    <source>
        <dbReference type="Proteomes" id="UP000015105"/>
    </source>
</evidence>
<name>A0A453PDT0_AEGTS</name>
<dbReference type="Gramene" id="AET6Gv20696000.8">
    <property type="protein sequence ID" value="AET6Gv20696000.8"/>
    <property type="gene ID" value="AET6Gv20696000"/>
</dbReference>
<organism evidence="1 2">
    <name type="scientific">Aegilops tauschii subsp. strangulata</name>
    <name type="common">Goatgrass</name>
    <dbReference type="NCBI Taxonomy" id="200361"/>
    <lineage>
        <taxon>Eukaryota</taxon>
        <taxon>Viridiplantae</taxon>
        <taxon>Streptophyta</taxon>
        <taxon>Embryophyta</taxon>
        <taxon>Tracheophyta</taxon>
        <taxon>Spermatophyta</taxon>
        <taxon>Magnoliopsida</taxon>
        <taxon>Liliopsida</taxon>
        <taxon>Poales</taxon>
        <taxon>Poaceae</taxon>
        <taxon>BOP clade</taxon>
        <taxon>Pooideae</taxon>
        <taxon>Triticodae</taxon>
        <taxon>Triticeae</taxon>
        <taxon>Triticinae</taxon>
        <taxon>Aegilops</taxon>
    </lineage>
</organism>
<dbReference type="AlphaFoldDB" id="A0A453PDT0"/>
<reference evidence="2" key="2">
    <citation type="journal article" date="2017" name="Nat. Plants">
        <title>The Aegilops tauschii genome reveals multiple impacts of transposons.</title>
        <authorList>
            <person name="Zhao G."/>
            <person name="Zou C."/>
            <person name="Li K."/>
            <person name="Wang K."/>
            <person name="Li T."/>
            <person name="Gao L."/>
            <person name="Zhang X."/>
            <person name="Wang H."/>
            <person name="Yang Z."/>
            <person name="Liu X."/>
            <person name="Jiang W."/>
            <person name="Mao L."/>
            <person name="Kong X."/>
            <person name="Jiao Y."/>
            <person name="Jia J."/>
        </authorList>
    </citation>
    <scope>NUCLEOTIDE SEQUENCE [LARGE SCALE GENOMIC DNA]</scope>
    <source>
        <strain evidence="2">cv. AL8/78</strain>
    </source>
</reference>
<proteinExistence type="predicted"/>
<accession>A0A453PDT0</accession>
<protein>
    <submittedName>
        <fullName evidence="1">Uncharacterized protein</fullName>
    </submittedName>
</protein>
<dbReference type="EnsemblPlants" id="AET6Gv20696000.8">
    <property type="protein sequence ID" value="AET6Gv20696000.8"/>
    <property type="gene ID" value="AET6Gv20696000"/>
</dbReference>
<reference evidence="1" key="3">
    <citation type="journal article" date="2017" name="Nature">
        <title>Genome sequence of the progenitor of the wheat D genome Aegilops tauschii.</title>
        <authorList>
            <person name="Luo M.C."/>
            <person name="Gu Y.Q."/>
            <person name="Puiu D."/>
            <person name="Wang H."/>
            <person name="Twardziok S.O."/>
            <person name="Deal K.R."/>
            <person name="Huo N."/>
            <person name="Zhu T."/>
            <person name="Wang L."/>
            <person name="Wang Y."/>
            <person name="McGuire P.E."/>
            <person name="Liu S."/>
            <person name="Long H."/>
            <person name="Ramasamy R.K."/>
            <person name="Rodriguez J.C."/>
            <person name="Van S.L."/>
            <person name="Yuan L."/>
            <person name="Wang Z."/>
            <person name="Xia Z."/>
            <person name="Xiao L."/>
            <person name="Anderson O.D."/>
            <person name="Ouyang S."/>
            <person name="Liang Y."/>
            <person name="Zimin A.V."/>
            <person name="Pertea G."/>
            <person name="Qi P."/>
            <person name="Bennetzen J.L."/>
            <person name="Dai X."/>
            <person name="Dawson M.W."/>
            <person name="Muller H.G."/>
            <person name="Kugler K."/>
            <person name="Rivarola-Duarte L."/>
            <person name="Spannagl M."/>
            <person name="Mayer K.F.X."/>
            <person name="Lu F.H."/>
            <person name="Bevan M.W."/>
            <person name="Leroy P."/>
            <person name="Li P."/>
            <person name="You F.M."/>
            <person name="Sun Q."/>
            <person name="Liu Z."/>
            <person name="Lyons E."/>
            <person name="Wicker T."/>
            <person name="Salzberg S.L."/>
            <person name="Devos K.M."/>
            <person name="Dvorak J."/>
        </authorList>
    </citation>
    <scope>NUCLEOTIDE SEQUENCE [LARGE SCALE GENOMIC DNA]</scope>
    <source>
        <strain evidence="1">cv. AL8/78</strain>
    </source>
</reference>
<reference evidence="1" key="5">
    <citation type="journal article" date="2021" name="G3 (Bethesda)">
        <title>Aegilops tauschii genome assembly Aet v5.0 features greater sequence contiguity and improved annotation.</title>
        <authorList>
            <person name="Wang L."/>
            <person name="Zhu T."/>
            <person name="Rodriguez J.C."/>
            <person name="Deal K.R."/>
            <person name="Dubcovsky J."/>
            <person name="McGuire P.E."/>
            <person name="Lux T."/>
            <person name="Spannagl M."/>
            <person name="Mayer K.F.X."/>
            <person name="Baldrich P."/>
            <person name="Meyers B.C."/>
            <person name="Huo N."/>
            <person name="Gu Y.Q."/>
            <person name="Zhou H."/>
            <person name="Devos K.M."/>
            <person name="Bennetzen J.L."/>
            <person name="Unver T."/>
            <person name="Budak H."/>
            <person name="Gulick P.J."/>
            <person name="Galiba G."/>
            <person name="Kalapos B."/>
            <person name="Nelson D.R."/>
            <person name="Li P."/>
            <person name="You F.M."/>
            <person name="Luo M.C."/>
            <person name="Dvorak J."/>
        </authorList>
    </citation>
    <scope>NUCLEOTIDE SEQUENCE [LARGE SCALE GENOMIC DNA]</scope>
    <source>
        <strain evidence="1">cv. AL8/78</strain>
    </source>
</reference>
<evidence type="ECO:0000313" key="1">
    <source>
        <dbReference type="EnsemblPlants" id="AET6Gv20696000.8"/>
    </source>
</evidence>
<reference evidence="2" key="1">
    <citation type="journal article" date="2014" name="Science">
        <title>Ancient hybridizations among the ancestral genomes of bread wheat.</title>
        <authorList>
            <consortium name="International Wheat Genome Sequencing Consortium,"/>
            <person name="Marcussen T."/>
            <person name="Sandve S.R."/>
            <person name="Heier L."/>
            <person name="Spannagl M."/>
            <person name="Pfeifer M."/>
            <person name="Jakobsen K.S."/>
            <person name="Wulff B.B."/>
            <person name="Steuernagel B."/>
            <person name="Mayer K.F."/>
            <person name="Olsen O.A."/>
        </authorList>
    </citation>
    <scope>NUCLEOTIDE SEQUENCE [LARGE SCALE GENOMIC DNA]</scope>
    <source>
        <strain evidence="2">cv. AL8/78</strain>
    </source>
</reference>
<dbReference type="Proteomes" id="UP000015105">
    <property type="component" value="Chromosome 6D"/>
</dbReference>
<reference evidence="1" key="4">
    <citation type="submission" date="2019-03" db="UniProtKB">
        <authorList>
            <consortium name="EnsemblPlants"/>
        </authorList>
    </citation>
    <scope>IDENTIFICATION</scope>
</reference>
<keyword evidence="2" id="KW-1185">Reference proteome</keyword>